<accession>A0ABS9KK28</accession>
<dbReference type="Proteomes" id="UP001165367">
    <property type="component" value="Unassembled WGS sequence"/>
</dbReference>
<evidence type="ECO:0000256" key="1">
    <source>
        <dbReference type="SAM" id="MobiDB-lite"/>
    </source>
</evidence>
<organism evidence="2 3">
    <name type="scientific">Terrimonas ginsenosidimutans</name>
    <dbReference type="NCBI Taxonomy" id="2908004"/>
    <lineage>
        <taxon>Bacteria</taxon>
        <taxon>Pseudomonadati</taxon>
        <taxon>Bacteroidota</taxon>
        <taxon>Chitinophagia</taxon>
        <taxon>Chitinophagales</taxon>
        <taxon>Chitinophagaceae</taxon>
        <taxon>Terrimonas</taxon>
    </lineage>
</organism>
<name>A0ABS9KK28_9BACT</name>
<dbReference type="RefSeq" id="WP_237867912.1">
    <property type="nucleotide sequence ID" value="NZ_JAKLTR010000001.1"/>
</dbReference>
<protein>
    <submittedName>
        <fullName evidence="2">Uncharacterized protein</fullName>
    </submittedName>
</protein>
<feature type="region of interest" description="Disordered" evidence="1">
    <location>
        <begin position="1"/>
        <end position="23"/>
    </location>
</feature>
<reference evidence="2" key="1">
    <citation type="submission" date="2022-01" db="EMBL/GenBank/DDBJ databases">
        <authorList>
            <person name="Jo J.-H."/>
            <person name="Im W.-T."/>
        </authorList>
    </citation>
    <scope>NUCLEOTIDE SEQUENCE</scope>
    <source>
        <strain evidence="2">NA20</strain>
    </source>
</reference>
<sequence>MPTRKSQKRTTRKAGSRRKGKPGVTGYYFKTAPEFERSRENCNEFGRASKAGKLLRMALGPRVKDLCDSKCHNRLRKTMHDIIKSDSLHRRGARVFNAGNADLLLNFQFNAFCDFATILDTSLYSTSLDPHSGIADITIASFIPDRDLRFPEAATHFRFIATAIAIDFDKQHARQKPGKDTSDSGPLPIDKLPTAVINLTHQLPPDTGHTWLLILGIQFEIIVNGMSYEMKNKKMNGMGVIEIKSLSF</sequence>
<gene>
    <name evidence="2" type="ORF">LZZ85_00265</name>
</gene>
<evidence type="ECO:0000313" key="3">
    <source>
        <dbReference type="Proteomes" id="UP001165367"/>
    </source>
</evidence>
<feature type="compositionally biased region" description="Basic residues" evidence="1">
    <location>
        <begin position="1"/>
        <end position="21"/>
    </location>
</feature>
<comment type="caution">
    <text evidence="2">The sequence shown here is derived from an EMBL/GenBank/DDBJ whole genome shotgun (WGS) entry which is preliminary data.</text>
</comment>
<evidence type="ECO:0000313" key="2">
    <source>
        <dbReference type="EMBL" id="MCG2612683.1"/>
    </source>
</evidence>
<proteinExistence type="predicted"/>
<dbReference type="EMBL" id="JAKLTR010000001">
    <property type="protein sequence ID" value="MCG2612683.1"/>
    <property type="molecule type" value="Genomic_DNA"/>
</dbReference>
<keyword evidence="3" id="KW-1185">Reference proteome</keyword>